<dbReference type="AlphaFoldDB" id="A0A5S5BZ65"/>
<dbReference type="PANTHER" id="PTHR33178:SF10">
    <property type="entry name" value="STRESS-RESPONSE A_B BARREL DOMAIN-CONTAINING PROTEIN"/>
    <property type="match status" value="1"/>
</dbReference>
<sequence>MIEHLVAFKFKAPLGEAKERELLDALYAMKGEVPGIVELTAGANETEETDNIRGYTLGLRVTFDSREALRQYGPHPAHQRFVALLDGIIDDVVVIDYPARHAD</sequence>
<accession>A0A5S5BZ65</accession>
<dbReference type="Pfam" id="PF07876">
    <property type="entry name" value="Dabb"/>
    <property type="match status" value="1"/>
</dbReference>
<name>A0A5S5BZ65_9BACL</name>
<dbReference type="Proteomes" id="UP000323257">
    <property type="component" value="Unassembled WGS sequence"/>
</dbReference>
<evidence type="ECO:0000313" key="4">
    <source>
        <dbReference type="Proteomes" id="UP000323257"/>
    </source>
</evidence>
<gene>
    <name evidence="3" type="ORF">BCM02_108129</name>
</gene>
<feature type="domain" description="Stress-response A/B barrel" evidence="2">
    <location>
        <begin position="2"/>
        <end position="97"/>
    </location>
</feature>
<dbReference type="SUPFAM" id="SSF54909">
    <property type="entry name" value="Dimeric alpha+beta barrel"/>
    <property type="match status" value="1"/>
</dbReference>
<dbReference type="InterPro" id="IPR013097">
    <property type="entry name" value="Dabb"/>
</dbReference>
<comment type="subunit">
    <text evidence="1">Homodimer.</text>
</comment>
<dbReference type="Gene3D" id="3.30.70.100">
    <property type="match status" value="1"/>
</dbReference>
<dbReference type="InterPro" id="IPR044662">
    <property type="entry name" value="HS1/DABB1-like"/>
</dbReference>
<evidence type="ECO:0000256" key="1">
    <source>
        <dbReference type="ARBA" id="ARBA00011738"/>
    </source>
</evidence>
<dbReference type="SMART" id="SM00886">
    <property type="entry name" value="Dabb"/>
    <property type="match status" value="1"/>
</dbReference>
<dbReference type="EMBL" id="VNHS01000008">
    <property type="protein sequence ID" value="TYP72475.1"/>
    <property type="molecule type" value="Genomic_DNA"/>
</dbReference>
<keyword evidence="4" id="KW-1185">Reference proteome</keyword>
<dbReference type="PROSITE" id="PS51502">
    <property type="entry name" value="S_R_A_B_BARREL"/>
    <property type="match status" value="1"/>
</dbReference>
<evidence type="ECO:0000259" key="2">
    <source>
        <dbReference type="PROSITE" id="PS51502"/>
    </source>
</evidence>
<proteinExistence type="predicted"/>
<dbReference type="PANTHER" id="PTHR33178">
    <property type="match status" value="1"/>
</dbReference>
<reference evidence="3 4" key="1">
    <citation type="submission" date="2019-07" db="EMBL/GenBank/DDBJ databases">
        <title>Genomic Encyclopedia of Type Strains, Phase III (KMG-III): the genomes of soil and plant-associated and newly described type strains.</title>
        <authorList>
            <person name="Whitman W."/>
        </authorList>
    </citation>
    <scope>NUCLEOTIDE SEQUENCE [LARGE SCALE GENOMIC DNA]</scope>
    <source>
        <strain evidence="3 4">BL24</strain>
    </source>
</reference>
<organism evidence="3 4">
    <name type="scientific">Paenibacillus methanolicus</name>
    <dbReference type="NCBI Taxonomy" id="582686"/>
    <lineage>
        <taxon>Bacteria</taxon>
        <taxon>Bacillati</taxon>
        <taxon>Bacillota</taxon>
        <taxon>Bacilli</taxon>
        <taxon>Bacillales</taxon>
        <taxon>Paenibacillaceae</taxon>
        <taxon>Paenibacillus</taxon>
    </lineage>
</organism>
<comment type="caution">
    <text evidence="3">The sequence shown here is derived from an EMBL/GenBank/DDBJ whole genome shotgun (WGS) entry which is preliminary data.</text>
</comment>
<evidence type="ECO:0000313" key="3">
    <source>
        <dbReference type="EMBL" id="TYP72475.1"/>
    </source>
</evidence>
<dbReference type="RefSeq" id="WP_246183489.1">
    <property type="nucleotide sequence ID" value="NZ_VNHS01000008.1"/>
</dbReference>
<protein>
    <submittedName>
        <fullName evidence="3">Stress responsive alpha/beta barrel protein</fullName>
    </submittedName>
</protein>
<dbReference type="InterPro" id="IPR011008">
    <property type="entry name" value="Dimeric_a/b-barrel"/>
</dbReference>